<dbReference type="InterPro" id="IPR004531">
    <property type="entry name" value="Phe-tRNA-synth_IIc_bsu_arc_euk"/>
</dbReference>
<dbReference type="InterPro" id="IPR045864">
    <property type="entry name" value="aa-tRNA-synth_II/BPL/LPL"/>
</dbReference>
<dbReference type="InterPro" id="IPR005146">
    <property type="entry name" value="B3/B4_tRNA-bd"/>
</dbReference>
<keyword evidence="12" id="KW-0030">Aminoacyl-tRNA synthetase</keyword>
<dbReference type="SMART" id="SM00874">
    <property type="entry name" value="B5"/>
    <property type="match status" value="1"/>
</dbReference>
<dbReference type="PANTHER" id="PTHR10947">
    <property type="entry name" value="PHENYLALANYL-TRNA SYNTHETASE BETA CHAIN AND LEUCINE-RICH REPEAT-CONTAINING PROTEIN 47"/>
    <property type="match status" value="1"/>
</dbReference>
<name>A0A8J6E8X9_9EUKA</name>
<keyword evidence="9" id="KW-0067">ATP-binding</keyword>
<dbReference type="FunFam" id="3.50.40.10:FF:000002">
    <property type="entry name" value="phenylalanine--tRNA ligase beta subunit"/>
    <property type="match status" value="1"/>
</dbReference>
<dbReference type="GO" id="GO:0004826">
    <property type="term" value="F:phenylalanine-tRNA ligase activity"/>
    <property type="evidence" value="ECO:0007669"/>
    <property type="project" value="UniProtKB-EC"/>
</dbReference>
<organism evidence="15 16">
    <name type="scientific">Carpediemonas membranifera</name>
    <dbReference type="NCBI Taxonomy" id="201153"/>
    <lineage>
        <taxon>Eukaryota</taxon>
        <taxon>Metamonada</taxon>
        <taxon>Carpediemonas-like organisms</taxon>
        <taxon>Carpediemonas</taxon>
    </lineage>
</organism>
<dbReference type="InterPro" id="IPR041616">
    <property type="entry name" value="PheRS_beta_core"/>
</dbReference>
<keyword evidence="5" id="KW-0963">Cytoplasm</keyword>
<comment type="caution">
    <text evidence="15">The sequence shown here is derived from an EMBL/GenBank/DDBJ whole genome shotgun (WGS) entry which is preliminary data.</text>
</comment>
<gene>
    <name evidence="15" type="ORF">J8273_5550</name>
</gene>
<dbReference type="GO" id="GO:0005524">
    <property type="term" value="F:ATP binding"/>
    <property type="evidence" value="ECO:0007669"/>
    <property type="project" value="UniProtKB-KW"/>
</dbReference>
<keyword evidence="16" id="KW-1185">Reference proteome</keyword>
<evidence type="ECO:0000313" key="15">
    <source>
        <dbReference type="EMBL" id="KAG9392545.1"/>
    </source>
</evidence>
<comment type="subcellular location">
    <subcellularLocation>
        <location evidence="2">Cytoplasm</location>
    </subcellularLocation>
</comment>
<dbReference type="EMBL" id="JAHDYR010000038">
    <property type="protein sequence ID" value="KAG9392545.1"/>
    <property type="molecule type" value="Genomic_DNA"/>
</dbReference>
<keyword evidence="8" id="KW-0547">Nucleotide-binding</keyword>
<keyword evidence="6" id="KW-0436">Ligase</keyword>
<dbReference type="AlphaFoldDB" id="A0A8J6E8X9"/>
<evidence type="ECO:0000256" key="2">
    <source>
        <dbReference type="ARBA" id="ARBA00004496"/>
    </source>
</evidence>
<dbReference type="Pfam" id="PF03483">
    <property type="entry name" value="B3_4"/>
    <property type="match status" value="1"/>
</dbReference>
<accession>A0A8J6E8X9</accession>
<dbReference type="GO" id="GO:0003723">
    <property type="term" value="F:RNA binding"/>
    <property type="evidence" value="ECO:0007669"/>
    <property type="project" value="InterPro"/>
</dbReference>
<proteinExistence type="inferred from homology"/>
<evidence type="ECO:0000256" key="5">
    <source>
        <dbReference type="ARBA" id="ARBA00022490"/>
    </source>
</evidence>
<evidence type="ECO:0000256" key="4">
    <source>
        <dbReference type="ARBA" id="ARBA00012814"/>
    </source>
</evidence>
<dbReference type="InterPro" id="IPR040659">
    <property type="entry name" value="PhetRS_B1"/>
</dbReference>
<evidence type="ECO:0000256" key="7">
    <source>
        <dbReference type="ARBA" id="ARBA00022723"/>
    </source>
</evidence>
<evidence type="ECO:0000256" key="3">
    <source>
        <dbReference type="ARBA" id="ARBA00007438"/>
    </source>
</evidence>
<evidence type="ECO:0000259" key="14">
    <source>
        <dbReference type="PROSITE" id="PS51483"/>
    </source>
</evidence>
<feature type="domain" description="B5" evidence="14">
    <location>
        <begin position="297"/>
        <end position="372"/>
    </location>
</feature>
<evidence type="ECO:0000256" key="1">
    <source>
        <dbReference type="ARBA" id="ARBA00001946"/>
    </source>
</evidence>
<dbReference type="Gene3D" id="3.50.40.10">
    <property type="entry name" value="Phenylalanyl-trna Synthetase, Chain B, domain 3"/>
    <property type="match status" value="1"/>
</dbReference>
<dbReference type="SUPFAM" id="SSF46955">
    <property type="entry name" value="Putative DNA-binding domain"/>
    <property type="match status" value="1"/>
</dbReference>
<dbReference type="Pfam" id="PF17759">
    <property type="entry name" value="tRNA_synthFbeta"/>
    <property type="match status" value="1"/>
</dbReference>
<reference evidence="15" key="1">
    <citation type="submission" date="2021-05" db="EMBL/GenBank/DDBJ databases">
        <title>A free-living protist that lacks canonical eukaryotic 1 DNA replication and segregation systems.</title>
        <authorList>
            <person name="Salas-Leiva D.E."/>
            <person name="Tromer E.C."/>
            <person name="Curtis B.A."/>
            <person name="Jerlstrom-Hultqvist J."/>
            <person name="Kolisko M."/>
            <person name="Yi Z."/>
            <person name="Salas-Leiva J.S."/>
            <person name="Gallot-Lavallee L."/>
            <person name="Kops G.J.P.L."/>
            <person name="Archibald J.M."/>
            <person name="Simpson A.G.B."/>
            <person name="Roger A.J."/>
        </authorList>
    </citation>
    <scope>NUCLEOTIDE SEQUENCE</scope>
    <source>
        <strain evidence="15">BICM</strain>
    </source>
</reference>
<evidence type="ECO:0000313" key="16">
    <source>
        <dbReference type="Proteomes" id="UP000717585"/>
    </source>
</evidence>
<evidence type="ECO:0000256" key="10">
    <source>
        <dbReference type="ARBA" id="ARBA00022842"/>
    </source>
</evidence>
<dbReference type="Proteomes" id="UP000717585">
    <property type="component" value="Unassembled WGS sequence"/>
</dbReference>
<dbReference type="OrthoDB" id="1698572at2759"/>
<dbReference type="NCBIfam" id="TIGR00471">
    <property type="entry name" value="pheT_arch"/>
    <property type="match status" value="1"/>
</dbReference>
<dbReference type="PROSITE" id="PS51483">
    <property type="entry name" value="B5"/>
    <property type="match status" value="1"/>
</dbReference>
<sequence>MPTISVPADLLLKELHLTDEKSFDKLSASYGLELDDVVVEDGITQYKVDVPANRPELCCAEGMIISLNAFTGTEAAKPMRVTKEPEYTITVDKSADSVRPYIVGAILRDVTFTKESYASFIDFQDKLHHNICRRRALVAIGTHDLDKIEAAEGATKAFTYRAVDPVTGISFAPLNQIEVMNGKRLMEFYEADAHLKEYLPIIRDSPLYPTVRDGADRILSLPPIINSDYSKMSADTKNVFIECTATDLFRAKAVINTIVGTFSRYCKDPFTVEPVLVKYNPDCSERQLAAAGVYPDLAADTFTVQADYINRHTGLDLAAEEWAVYLRKMMHTVTVDNGAVHVKPCVIRTDVLHACDVVEDAAIAYGFGRIPTSVPEMRCTGGLLPINRLTELLRVELAGAGYSEALAFVLCSTDETSRCLEPTPLKDQAPADPKDVALIANSSQTECQAARNNLLCGLLKTVAYNKSVPRPLKLFEVSDVVLLDPTNPLGAKNERRVCVLFSDEKYNFEVPHGVLSRVATVLGIPGQLSIRPAEVHDSRTKVDHLMVKEGRAAVVEYKGKVIGSLGWVHPNVLANFDINYPCSCFEITLEPFVNV</sequence>
<dbReference type="InterPro" id="IPR009061">
    <property type="entry name" value="DNA-bd_dom_put_sf"/>
</dbReference>
<dbReference type="Pfam" id="PF03484">
    <property type="entry name" value="B5"/>
    <property type="match status" value="1"/>
</dbReference>
<dbReference type="GO" id="GO:0009328">
    <property type="term" value="C:phenylalanine-tRNA ligase complex"/>
    <property type="evidence" value="ECO:0007669"/>
    <property type="project" value="TreeGrafter"/>
</dbReference>
<dbReference type="InterPro" id="IPR020825">
    <property type="entry name" value="Phe-tRNA_synthase-like_B3/B4"/>
</dbReference>
<keyword evidence="10" id="KW-0460">Magnesium</keyword>
<dbReference type="PANTHER" id="PTHR10947:SF0">
    <property type="entry name" value="PHENYLALANINE--TRNA LIGASE BETA SUBUNIT"/>
    <property type="match status" value="1"/>
</dbReference>
<dbReference type="Gene3D" id="3.30.56.10">
    <property type="match status" value="2"/>
</dbReference>
<dbReference type="GO" id="GO:0006432">
    <property type="term" value="P:phenylalanyl-tRNA aminoacylation"/>
    <property type="evidence" value="ECO:0007669"/>
    <property type="project" value="InterPro"/>
</dbReference>
<evidence type="ECO:0000256" key="9">
    <source>
        <dbReference type="ARBA" id="ARBA00022840"/>
    </source>
</evidence>
<evidence type="ECO:0000256" key="13">
    <source>
        <dbReference type="ARBA" id="ARBA00033189"/>
    </source>
</evidence>
<protein>
    <recommendedName>
        <fullName evidence="4">phenylalanine--tRNA ligase</fullName>
        <ecNumber evidence="4">6.1.1.20</ecNumber>
    </recommendedName>
    <alternativeName>
        <fullName evidence="13">Phenylalanyl-tRNA synthetase beta subunit</fullName>
    </alternativeName>
</protein>
<dbReference type="Pfam" id="PF18262">
    <property type="entry name" value="PhetRS_B1"/>
    <property type="match status" value="1"/>
</dbReference>
<evidence type="ECO:0000256" key="6">
    <source>
        <dbReference type="ARBA" id="ARBA00022598"/>
    </source>
</evidence>
<dbReference type="InterPro" id="IPR005147">
    <property type="entry name" value="tRNA_synthase_B5-dom"/>
</dbReference>
<evidence type="ECO:0000256" key="8">
    <source>
        <dbReference type="ARBA" id="ARBA00022741"/>
    </source>
</evidence>
<evidence type="ECO:0000256" key="12">
    <source>
        <dbReference type="ARBA" id="ARBA00023146"/>
    </source>
</evidence>
<dbReference type="Gene3D" id="3.30.930.10">
    <property type="entry name" value="Bira Bifunctional Protein, Domain 2"/>
    <property type="match status" value="1"/>
</dbReference>
<dbReference type="GO" id="GO:0000287">
    <property type="term" value="F:magnesium ion binding"/>
    <property type="evidence" value="ECO:0007669"/>
    <property type="project" value="InterPro"/>
</dbReference>
<dbReference type="SMART" id="SM00873">
    <property type="entry name" value="B3_4"/>
    <property type="match status" value="1"/>
</dbReference>
<keyword evidence="7" id="KW-0479">Metal-binding</keyword>
<comment type="cofactor">
    <cofactor evidence="1">
        <name>Mg(2+)</name>
        <dbReference type="ChEBI" id="CHEBI:18420"/>
    </cofactor>
</comment>
<dbReference type="SUPFAM" id="SSF55681">
    <property type="entry name" value="Class II aaRS and biotin synthetases"/>
    <property type="match status" value="1"/>
</dbReference>
<dbReference type="EC" id="6.1.1.20" evidence="4"/>
<dbReference type="InterPro" id="IPR045060">
    <property type="entry name" value="Phe-tRNA-ligase_IIc_bsu"/>
</dbReference>
<keyword evidence="11" id="KW-0648">Protein biosynthesis</keyword>
<comment type="similarity">
    <text evidence="3">Belongs to the phenylalanyl-tRNA synthetase beta subunit family. Type 2 subfamily.</text>
</comment>
<evidence type="ECO:0000256" key="11">
    <source>
        <dbReference type="ARBA" id="ARBA00022917"/>
    </source>
</evidence>